<evidence type="ECO:0000256" key="6">
    <source>
        <dbReference type="ARBA" id="ARBA00023014"/>
    </source>
</evidence>
<reference evidence="10 12" key="1">
    <citation type="journal article" date="2019" name="Nat. Microbiol.">
        <title>Expanding anaerobic alkane metabolism in the domain of Archaea.</title>
        <authorList>
            <person name="Wang Y."/>
            <person name="Wegener G."/>
            <person name="Hou J."/>
            <person name="Wang F."/>
            <person name="Xiao X."/>
        </authorList>
    </citation>
    <scope>NUCLEOTIDE SEQUENCE [LARGE SCALE GENOMIC DNA]</scope>
    <source>
        <strain evidence="10">WYZ-LMO11</strain>
    </source>
</reference>
<dbReference type="InterPro" id="IPR036010">
    <property type="entry name" value="2Fe-2S_ferredoxin-like_sf"/>
</dbReference>
<evidence type="ECO:0000313" key="10">
    <source>
        <dbReference type="EMBL" id="TDA38935.1"/>
    </source>
</evidence>
<reference evidence="9 11" key="2">
    <citation type="journal article" date="2019" name="Nat. Microbiol.">
        <title>Wide diversity of methane and short-chain alkane metabolisms in uncultured archaea.</title>
        <authorList>
            <person name="Borrel G."/>
            <person name="Adam P.S."/>
            <person name="McKay L.J."/>
            <person name="Chen L.X."/>
            <person name="Sierra-Garcia I.N."/>
            <person name="Sieber C.M."/>
            <person name="Letourneur Q."/>
            <person name="Ghozlane A."/>
            <person name="Andersen G.L."/>
            <person name="Li W.J."/>
            <person name="Hallam S.J."/>
            <person name="Muyzer G."/>
            <person name="de Oliveira V.M."/>
            <person name="Inskeep W.P."/>
            <person name="Banfield J.F."/>
            <person name="Gribaldo S."/>
        </authorList>
    </citation>
    <scope>NUCLEOTIDE SEQUENCE [LARGE SCALE GENOMIC DNA]</scope>
    <source>
        <strain evidence="9">Verst-YHS</strain>
    </source>
</reference>
<evidence type="ECO:0000256" key="2">
    <source>
        <dbReference type="ARBA" id="ARBA00022485"/>
    </source>
</evidence>
<evidence type="ECO:0000313" key="12">
    <source>
        <dbReference type="Proteomes" id="UP000317265"/>
    </source>
</evidence>
<feature type="domain" description="2Fe-2S ferredoxin-type" evidence="7">
    <location>
        <begin position="21"/>
        <end position="100"/>
    </location>
</feature>
<dbReference type="InterPro" id="IPR006638">
    <property type="entry name" value="Elp3/MiaA/NifB-like_rSAM"/>
</dbReference>
<dbReference type="GO" id="GO:0003824">
    <property type="term" value="F:catalytic activity"/>
    <property type="evidence" value="ECO:0007669"/>
    <property type="project" value="InterPro"/>
</dbReference>
<dbReference type="InterPro" id="IPR058240">
    <property type="entry name" value="rSAM_sf"/>
</dbReference>
<keyword evidence="4" id="KW-0479">Metal-binding</keyword>
<comment type="caution">
    <text evidence="9">The sequence shown here is derived from an EMBL/GenBank/DDBJ whole genome shotgun (WGS) entry which is preliminary data.</text>
</comment>
<dbReference type="GO" id="GO:0046872">
    <property type="term" value="F:metal ion binding"/>
    <property type="evidence" value="ECO:0007669"/>
    <property type="project" value="UniProtKB-KW"/>
</dbReference>
<keyword evidence="5" id="KW-0408">Iron</keyword>
<feature type="domain" description="Radical SAM core" evidence="8">
    <location>
        <begin position="120"/>
        <end position="351"/>
    </location>
</feature>
<evidence type="ECO:0000313" key="9">
    <source>
        <dbReference type="EMBL" id="RZN55311.1"/>
    </source>
</evidence>
<gene>
    <name evidence="10" type="ORF">DSO09_03100</name>
    <name evidence="9" type="ORF">EF809_05720</name>
</gene>
<dbReference type="AlphaFoldDB" id="A0A520KED2"/>
<dbReference type="Gene3D" id="3.10.20.740">
    <property type="match status" value="1"/>
</dbReference>
<organism evidence="9 11">
    <name type="scientific">Thermoproteota archaeon</name>
    <dbReference type="NCBI Taxonomy" id="2056631"/>
    <lineage>
        <taxon>Archaea</taxon>
        <taxon>Thermoproteota</taxon>
    </lineage>
</organism>
<dbReference type="EMBL" id="QNVI01000041">
    <property type="protein sequence ID" value="TDA38935.1"/>
    <property type="molecule type" value="Genomic_DNA"/>
</dbReference>
<dbReference type="SUPFAM" id="SSF54292">
    <property type="entry name" value="2Fe-2S ferredoxin-like"/>
    <property type="match status" value="1"/>
</dbReference>
<evidence type="ECO:0000256" key="4">
    <source>
        <dbReference type="ARBA" id="ARBA00022723"/>
    </source>
</evidence>
<sequence length="364" mass="41851">MACYLACPNEAIELIESEIKREIKVIINGEVFYVPENITILKTLELLGYKISKFPNEGDIFAPCCTGGCYCCAVEVNGEIKPSCITKIEEGMNIKTKISKNLRRLDDWIPHPVGGVGTPWWIKGKGYIEIAVFSCGCNLRCPQCQNWMITYNSKEKVYTPREAAIIMTKYRLNYGIDRMAISGGECTLNREWLIEYIKELKRLNKDEKARIHIDTNTTILTKDYIDELVEAGMTDIGPDLKGYHLDTFMKITGINDREIAEKYHKTSWEAVKYLIDNYKDKVFIGIGIPYNKKLISIEEIEKIGDEIYKIDPEVQICILDYRPEFRNRKISRPSFMEMAKIWEILRSKGLKTVICQTELGHIGP</sequence>
<dbReference type="SMART" id="SM00729">
    <property type="entry name" value="Elp3"/>
    <property type="match status" value="1"/>
</dbReference>
<evidence type="ECO:0000313" key="11">
    <source>
        <dbReference type="Proteomes" id="UP000316080"/>
    </source>
</evidence>
<dbReference type="SUPFAM" id="SSF102114">
    <property type="entry name" value="Radical SAM enzymes"/>
    <property type="match status" value="1"/>
</dbReference>
<dbReference type="PANTHER" id="PTHR30352:SF5">
    <property type="entry name" value="PYRUVATE FORMATE-LYASE 1-ACTIVATING ENZYME"/>
    <property type="match status" value="1"/>
</dbReference>
<keyword evidence="6" id="KW-0411">Iron-sulfur</keyword>
<evidence type="ECO:0000256" key="5">
    <source>
        <dbReference type="ARBA" id="ARBA00023004"/>
    </source>
</evidence>
<evidence type="ECO:0000256" key="3">
    <source>
        <dbReference type="ARBA" id="ARBA00022691"/>
    </source>
</evidence>
<proteinExistence type="predicted"/>
<dbReference type="Proteomes" id="UP000317265">
    <property type="component" value="Unassembled WGS sequence"/>
</dbReference>
<keyword evidence="2" id="KW-0004">4Fe-4S</keyword>
<dbReference type="GO" id="GO:0051539">
    <property type="term" value="F:4 iron, 4 sulfur cluster binding"/>
    <property type="evidence" value="ECO:0007669"/>
    <property type="project" value="UniProtKB-KW"/>
</dbReference>
<comment type="cofactor">
    <cofactor evidence="1">
        <name>[4Fe-4S] cluster</name>
        <dbReference type="ChEBI" id="CHEBI:49883"/>
    </cofactor>
</comment>
<name>A0A520KED2_9CREN</name>
<dbReference type="CDD" id="cd01335">
    <property type="entry name" value="Radical_SAM"/>
    <property type="match status" value="1"/>
</dbReference>
<dbReference type="Pfam" id="PF13510">
    <property type="entry name" value="Fer2_4"/>
    <property type="match status" value="1"/>
</dbReference>
<dbReference type="InterPro" id="IPR007197">
    <property type="entry name" value="rSAM"/>
</dbReference>
<evidence type="ECO:0000259" key="7">
    <source>
        <dbReference type="PROSITE" id="PS51085"/>
    </source>
</evidence>
<dbReference type="InterPro" id="IPR013785">
    <property type="entry name" value="Aldolase_TIM"/>
</dbReference>
<dbReference type="InterPro" id="IPR001041">
    <property type="entry name" value="2Fe-2S_ferredoxin-type"/>
</dbReference>
<dbReference type="PROSITE" id="PS51918">
    <property type="entry name" value="RADICAL_SAM"/>
    <property type="match status" value="1"/>
</dbReference>
<dbReference type="SFLD" id="SFLDS00029">
    <property type="entry name" value="Radical_SAM"/>
    <property type="match status" value="1"/>
</dbReference>
<accession>A0A520KED2</accession>
<dbReference type="Pfam" id="PF04055">
    <property type="entry name" value="Radical_SAM"/>
    <property type="match status" value="1"/>
</dbReference>
<dbReference type="EMBL" id="RXIH01000046">
    <property type="protein sequence ID" value="RZN55311.1"/>
    <property type="molecule type" value="Genomic_DNA"/>
</dbReference>
<evidence type="ECO:0000256" key="1">
    <source>
        <dbReference type="ARBA" id="ARBA00001966"/>
    </source>
</evidence>
<dbReference type="PROSITE" id="PS51085">
    <property type="entry name" value="2FE2S_FER_2"/>
    <property type="match status" value="1"/>
</dbReference>
<protein>
    <submittedName>
        <fullName evidence="9">Radical SAM protein</fullName>
    </submittedName>
</protein>
<evidence type="ECO:0000259" key="8">
    <source>
        <dbReference type="PROSITE" id="PS51918"/>
    </source>
</evidence>
<keyword evidence="3" id="KW-0949">S-adenosyl-L-methionine</keyword>
<dbReference type="Gene3D" id="3.20.20.70">
    <property type="entry name" value="Aldolase class I"/>
    <property type="match status" value="1"/>
</dbReference>
<dbReference type="PANTHER" id="PTHR30352">
    <property type="entry name" value="PYRUVATE FORMATE-LYASE-ACTIVATING ENZYME"/>
    <property type="match status" value="1"/>
</dbReference>
<dbReference type="Proteomes" id="UP000316080">
    <property type="component" value="Unassembled WGS sequence"/>
</dbReference>
<dbReference type="InterPro" id="IPR034457">
    <property type="entry name" value="Organic_radical-activating"/>
</dbReference>